<keyword evidence="2" id="KW-0614">Plasmid</keyword>
<evidence type="ECO:0000256" key="1">
    <source>
        <dbReference type="SAM" id="Phobius"/>
    </source>
</evidence>
<reference evidence="2 3" key="1">
    <citation type="journal article" date="2009" name="PLoS Genet.">
        <title>Alliance of proteomics and genomics to unravel the specificities of Sahara bacterium Deinococcus deserti.</title>
        <authorList>
            <person name="de Groot A."/>
            <person name="Dulermo R."/>
            <person name="Ortet P."/>
            <person name="Blanchard L."/>
            <person name="Guerin P."/>
            <person name="Fernandez B."/>
            <person name="Vacherie B."/>
            <person name="Dossat C."/>
            <person name="Jolivet E."/>
            <person name="Siguier P."/>
            <person name="Chandler M."/>
            <person name="Barakat M."/>
            <person name="Dedieu A."/>
            <person name="Barbe V."/>
            <person name="Heulin T."/>
            <person name="Sommer S."/>
            <person name="Achouak W."/>
            <person name="Armengaud J."/>
        </authorList>
    </citation>
    <scope>NUCLEOTIDE SEQUENCE [LARGE SCALE GENOMIC DNA]</scope>
    <source>
        <strain evidence="3">DSM 17065 / CIP 109153 / LMG 22923 / VCD115</strain>
        <plasmid evidence="3">pDeide3</plasmid>
    </source>
</reference>
<proteinExistence type="predicted"/>
<dbReference type="KEGG" id="ddr:Deide_3p02175"/>
<organism evidence="2 3">
    <name type="scientific">Deinococcus deserti (strain DSM 17065 / CIP 109153 / LMG 22923 / VCD115)</name>
    <dbReference type="NCBI Taxonomy" id="546414"/>
    <lineage>
        <taxon>Bacteria</taxon>
        <taxon>Thermotogati</taxon>
        <taxon>Deinococcota</taxon>
        <taxon>Deinococci</taxon>
        <taxon>Deinococcales</taxon>
        <taxon>Deinococcaceae</taxon>
        <taxon>Deinococcus</taxon>
    </lineage>
</organism>
<keyword evidence="1" id="KW-0472">Membrane</keyword>
<evidence type="ECO:0000313" key="3">
    <source>
        <dbReference type="Proteomes" id="UP000002208"/>
    </source>
</evidence>
<keyword evidence="1" id="KW-0812">Transmembrane</keyword>
<feature type="transmembrane region" description="Helical" evidence="1">
    <location>
        <begin position="12"/>
        <end position="29"/>
    </location>
</feature>
<name>X5H5T0_DEIDV</name>
<keyword evidence="1" id="KW-1133">Transmembrane helix</keyword>
<geneLocation type="plasmid" evidence="3">
    <name>pDeide3</name>
</geneLocation>
<dbReference type="HOGENOM" id="CLU_1945216_0_0_0"/>
<dbReference type="AlphaFoldDB" id="X5H5T0"/>
<protein>
    <submittedName>
        <fullName evidence="2">Uncharacterized protein</fullName>
    </submittedName>
</protein>
<dbReference type="Proteomes" id="UP000002208">
    <property type="component" value="Plasmid 3"/>
</dbReference>
<dbReference type="RefSeq" id="WP_041228090.1">
    <property type="nucleotide sequence ID" value="NC_012528.1"/>
</dbReference>
<gene>
    <name evidence="2" type="ordered locus">Deide_3p02175</name>
</gene>
<evidence type="ECO:0000313" key="2">
    <source>
        <dbReference type="EMBL" id="AHX26580.1"/>
    </source>
</evidence>
<accession>X5H5T0</accession>
<dbReference type="EMBL" id="CP001117">
    <property type="protein sequence ID" value="AHX26580.1"/>
    <property type="molecule type" value="Genomic_DNA"/>
</dbReference>
<sequence length="129" mass="13717">MTSPANAKPGSWLLYIILIVLAFGLGAFLRSVPGQEDSAPQASAASSVITVDESGWTACPTRLGFETFSRLASSGDETASARAYETYGCTTIRKGQPVYREAGSAFGTVVGIRYVGETRMRWTAADALR</sequence>
<keyword evidence="3" id="KW-1185">Reference proteome</keyword>